<dbReference type="Proteomes" id="UP001451606">
    <property type="component" value="Chromosome"/>
</dbReference>
<keyword evidence="8 11" id="KW-0350">Heme biosynthesis</keyword>
<dbReference type="EMBL" id="CP133772">
    <property type="protein sequence ID" value="WYY00425.1"/>
    <property type="molecule type" value="Genomic_DNA"/>
</dbReference>
<name>A0AAX4NGY4_9ARCH</name>
<feature type="transmembrane region" description="Helical" evidence="11">
    <location>
        <begin position="148"/>
        <end position="172"/>
    </location>
</feature>
<dbReference type="EC" id="2.5.1.141" evidence="11"/>
<keyword evidence="6 11" id="KW-0812">Transmembrane</keyword>
<evidence type="ECO:0000256" key="11">
    <source>
        <dbReference type="HAMAP-Rule" id="MF_00154"/>
    </source>
</evidence>
<evidence type="ECO:0000313" key="12">
    <source>
        <dbReference type="EMBL" id="WYY00425.1"/>
    </source>
</evidence>
<dbReference type="AlphaFoldDB" id="A0AAX4NGY4"/>
<feature type="transmembrane region" description="Helical" evidence="11">
    <location>
        <begin position="35"/>
        <end position="60"/>
    </location>
</feature>
<dbReference type="RefSeq" id="WP_393970763.1">
    <property type="nucleotide sequence ID" value="NZ_CP133772.1"/>
</dbReference>
<keyword evidence="5 11" id="KW-0808">Transferase</keyword>
<feature type="transmembrane region" description="Helical" evidence="11">
    <location>
        <begin position="12"/>
        <end position="29"/>
    </location>
</feature>
<dbReference type="Pfam" id="PF01040">
    <property type="entry name" value="UbiA"/>
    <property type="match status" value="1"/>
</dbReference>
<dbReference type="NCBIfam" id="TIGR01473">
    <property type="entry name" value="cyoE_ctaB"/>
    <property type="match status" value="1"/>
</dbReference>
<dbReference type="HAMAP" id="MF_00154">
    <property type="entry name" value="CyoE_CtaB"/>
    <property type="match status" value="1"/>
</dbReference>
<proteinExistence type="inferred from homology"/>
<evidence type="ECO:0000256" key="9">
    <source>
        <dbReference type="ARBA" id="ARBA00023136"/>
    </source>
</evidence>
<evidence type="ECO:0000256" key="2">
    <source>
        <dbReference type="ARBA" id="ARBA00004651"/>
    </source>
</evidence>
<evidence type="ECO:0000256" key="8">
    <source>
        <dbReference type="ARBA" id="ARBA00023133"/>
    </source>
</evidence>
<sequence>MKINEFLKISKFEITFLVDMVAVAGFLSVKSSLNHFILLIPLLLAGTLASMSASIFNNVYDMDIDKKMKRTSSRESIINSKNFKTISEISGFMLLAALIIGIVFINVISTIFIFAGFVSYVALYTMLLKRRTSWNIVIGGIAGSFPALAGSTAIFGNITITSIFIASLVFMWTPTHFWTLATNNVDDYTAAGIPMLPSKIGIKRGAFWILVNTVVLVSLSILPFFFREIKVGLPYYVLAIVLDAYLLYSVLQPFTHNYAKTYFKKAFHFSNIYLLLLLIALFFVNVV</sequence>
<evidence type="ECO:0000256" key="1">
    <source>
        <dbReference type="ARBA" id="ARBA00004019"/>
    </source>
</evidence>
<comment type="subcellular location">
    <subcellularLocation>
        <location evidence="2 11">Cell membrane</location>
        <topology evidence="2 11">Multi-pass membrane protein</topology>
    </subcellularLocation>
</comment>
<gene>
    <name evidence="12" type="primary">cyoE</name>
    <name evidence="11" type="synonym">ctaB</name>
    <name evidence="12" type="ORF">OXIME_000995</name>
</gene>
<reference evidence="12 13" key="1">
    <citation type="submission" date="2023-09" db="EMBL/GenBank/DDBJ databases">
        <authorList>
            <person name="Golyshina O.V."/>
            <person name="Lunev E.A."/>
            <person name="Bargiela R."/>
            <person name="Gaines M.C."/>
            <person name="Daum B."/>
            <person name="Bale N.J."/>
            <person name="Koenen M."/>
            <person name="Sinninghe Damst J.S."/>
            <person name="Yakimov M."/>
            <person name="Golyshin P.N."/>
        </authorList>
    </citation>
    <scope>NUCLEOTIDE SEQUENCE [LARGE SCALE GENOMIC DNA]</scope>
    <source>
        <strain evidence="12 13">M1</strain>
    </source>
</reference>
<comment type="catalytic activity">
    <reaction evidence="10 11">
        <text>heme b + (2E,6E)-farnesyl diphosphate + H2O = Fe(II)-heme o + diphosphate</text>
        <dbReference type="Rhea" id="RHEA:28070"/>
        <dbReference type="ChEBI" id="CHEBI:15377"/>
        <dbReference type="ChEBI" id="CHEBI:33019"/>
        <dbReference type="ChEBI" id="CHEBI:60344"/>
        <dbReference type="ChEBI" id="CHEBI:60530"/>
        <dbReference type="ChEBI" id="CHEBI:175763"/>
        <dbReference type="EC" id="2.5.1.141"/>
    </reaction>
</comment>
<evidence type="ECO:0000256" key="5">
    <source>
        <dbReference type="ARBA" id="ARBA00022679"/>
    </source>
</evidence>
<dbReference type="InterPro" id="IPR006369">
    <property type="entry name" value="Protohaem_IX_farnesylTrfase"/>
</dbReference>
<feature type="transmembrane region" description="Helical" evidence="11">
    <location>
        <begin position="86"/>
        <end position="105"/>
    </location>
</feature>
<dbReference type="GO" id="GO:0005886">
    <property type="term" value="C:plasma membrane"/>
    <property type="evidence" value="ECO:0007669"/>
    <property type="project" value="UniProtKB-SubCell"/>
</dbReference>
<evidence type="ECO:0000256" key="6">
    <source>
        <dbReference type="ARBA" id="ARBA00022692"/>
    </source>
</evidence>
<dbReference type="GO" id="GO:0048034">
    <property type="term" value="P:heme O biosynthetic process"/>
    <property type="evidence" value="ECO:0007669"/>
    <property type="project" value="UniProtKB-UniRule"/>
</dbReference>
<protein>
    <recommendedName>
        <fullName evidence="11">Protoheme IX farnesyltransferase</fullName>
        <ecNumber evidence="11">2.5.1.141</ecNumber>
    </recommendedName>
    <alternativeName>
        <fullName evidence="11">Heme B farnesyltransferase</fullName>
    </alternativeName>
    <alternativeName>
        <fullName evidence="11">Heme O synthase</fullName>
    </alternativeName>
</protein>
<evidence type="ECO:0000313" key="13">
    <source>
        <dbReference type="Proteomes" id="UP001451606"/>
    </source>
</evidence>
<dbReference type="Gene3D" id="1.10.357.140">
    <property type="entry name" value="UbiA prenyltransferase"/>
    <property type="match status" value="1"/>
</dbReference>
<dbReference type="InterPro" id="IPR000537">
    <property type="entry name" value="UbiA_prenyltransferase"/>
</dbReference>
<dbReference type="InterPro" id="IPR044878">
    <property type="entry name" value="UbiA_sf"/>
</dbReference>
<evidence type="ECO:0000256" key="4">
    <source>
        <dbReference type="ARBA" id="ARBA00010223"/>
    </source>
</evidence>
<keyword evidence="7 11" id="KW-1133">Transmembrane helix</keyword>
<comment type="function">
    <text evidence="1 11">Converts heme B (protoheme IX) to heme O by substitution of the vinyl group on carbon 2 of heme B porphyrin ring with a hydroxyethyl farnesyl side group.</text>
</comment>
<evidence type="ECO:0000256" key="7">
    <source>
        <dbReference type="ARBA" id="ARBA00022989"/>
    </source>
</evidence>
<evidence type="ECO:0000256" key="3">
    <source>
        <dbReference type="ARBA" id="ARBA00004919"/>
    </source>
</evidence>
<comment type="similarity">
    <text evidence="4">In the C-terminal section; belongs to the UbiA prenyltransferase family. Protoheme IX farnesyltransferase subfamily.</text>
</comment>
<keyword evidence="9 11" id="KW-0472">Membrane</keyword>
<dbReference type="PANTHER" id="PTHR43448:SF2">
    <property type="entry name" value="PROTOHEME IX FARNESYLTRANSFERASE, MITOCHONDRIAL"/>
    <property type="match status" value="1"/>
</dbReference>
<dbReference type="PANTHER" id="PTHR43448">
    <property type="entry name" value="PROTOHEME IX FARNESYLTRANSFERASE, MITOCHONDRIAL"/>
    <property type="match status" value="1"/>
</dbReference>
<dbReference type="KEGG" id="omr:OXIME_000995"/>
<comment type="pathway">
    <text evidence="3 11">Porphyrin-containing compound metabolism; heme O biosynthesis; heme O from protoheme: step 1/1.</text>
</comment>
<organism evidence="12 13">
    <name type="scientific">Oxyplasma meridianum</name>
    <dbReference type="NCBI Taxonomy" id="3073602"/>
    <lineage>
        <taxon>Archaea</taxon>
        <taxon>Methanobacteriati</taxon>
        <taxon>Thermoplasmatota</taxon>
        <taxon>Thermoplasmata</taxon>
        <taxon>Thermoplasmatales</taxon>
        <taxon>Thermoplasmataceae</taxon>
        <taxon>Oxyplasma</taxon>
    </lineage>
</organism>
<feature type="transmembrane region" description="Helical" evidence="11">
    <location>
        <begin position="233"/>
        <end position="254"/>
    </location>
</feature>
<evidence type="ECO:0000256" key="10">
    <source>
        <dbReference type="ARBA" id="ARBA00047690"/>
    </source>
</evidence>
<dbReference type="CDD" id="cd13957">
    <property type="entry name" value="PT_UbiA_Cox10"/>
    <property type="match status" value="1"/>
</dbReference>
<comment type="miscellaneous">
    <text evidence="11">Carbon 2 of the heme B porphyrin ring is defined according to the Fischer nomenclature.</text>
</comment>
<keyword evidence="11" id="KW-1003">Cell membrane</keyword>
<feature type="transmembrane region" description="Helical" evidence="11">
    <location>
        <begin position="266"/>
        <end position="286"/>
    </location>
</feature>
<comment type="similarity">
    <text evidence="11">Belongs to the UbiA prenyltransferase family. Protoheme IX farnesyltransferase subfamily.</text>
</comment>
<dbReference type="GeneID" id="95967731"/>
<dbReference type="GO" id="GO:0008495">
    <property type="term" value="F:protoheme IX farnesyltransferase activity"/>
    <property type="evidence" value="ECO:0007669"/>
    <property type="project" value="UniProtKB-UniRule"/>
</dbReference>
<accession>A0AAX4NGY4</accession>
<feature type="transmembrane region" description="Helical" evidence="11">
    <location>
        <begin position="205"/>
        <end position="226"/>
    </location>
</feature>
<keyword evidence="13" id="KW-1185">Reference proteome</keyword>